<feature type="region of interest" description="Disordered" evidence="4">
    <location>
        <begin position="618"/>
        <end position="665"/>
    </location>
</feature>
<feature type="region of interest" description="Disordered" evidence="4">
    <location>
        <begin position="1"/>
        <end position="128"/>
    </location>
</feature>
<feature type="region of interest" description="Disordered" evidence="4">
    <location>
        <begin position="697"/>
        <end position="719"/>
    </location>
</feature>
<dbReference type="InterPro" id="IPR015943">
    <property type="entry name" value="WD40/YVTN_repeat-like_dom_sf"/>
</dbReference>
<dbReference type="Gene3D" id="2.130.10.10">
    <property type="entry name" value="YVTN repeat-like/Quinoprotein amine dehydrogenase"/>
    <property type="match status" value="1"/>
</dbReference>
<evidence type="ECO:0000256" key="1">
    <source>
        <dbReference type="ARBA" id="ARBA00004123"/>
    </source>
</evidence>
<sequence length="767" mass="84473">MTTPTRRSRRERKPNTRYDDQVAWTEALPMLRAESDSPDSSSDSATPEAIERQKDPDIGDVVMHDVEDPELEQVQEDGDFSDAAASSSVGTPDEDGPVRNASLPRLAATSSSRKQKVVPRPRTKALAAEQGLRNRMLDEGEGRKQRASKDKVYTYNFGSQLDDLYPIIRSRDIWHLNPRDVLLPSRSSMVEALKLEATGRYLQQPQTAGAESQERGNRSSEEDHSEREVVQTFQQIQPLGQEDAARQMFWDDAVSNAVVIGPQYEARKHRLEPLQPLDVAKAVQERDGVSSSYRNGVFSVLSPPRKPKKRSQPSHEGKSFSHEMPATTEAARQASTNVQHQGWIVNLGARPQCLAWAPAASDAQYLAVSFRCSKAQRDAASPKPTKLAPAFSPSPDYPSHIQIWRIMALPVFSCFALPSHEDLIAGGADGAVSLYNLHSHSSDGELQPYATISIHNTYIMNIAVASDLPHFLASTSANGEMVLTDLRAPHQDRVRVHKSRLPTRNLSYLPHTRTFLSTSDASGNSEAHGTSLSIVVAHNLRHFYHSNTIMKLPEASGIATVLASSTFHPIILAANAAGSVFVSNVLRRLLPTILKDERGGGFMMKLCEVAWIPVQQETSTKEAESASEDTNAQHSQTGDASGSTSEKPTHRFVTDPMEVPPKPEPEIDLFHGPDTRSGIARIHEFFQPERIELLTFGQDHTGKKSKTKNKDERRAENVPSAASYQIICHEEQAVTAMAWNGNGRCAGWAAIAWGSGLLRIQDLAHGD</sequence>
<organism evidence="5 6">
    <name type="scientific">Lithohypha guttulata</name>
    <dbReference type="NCBI Taxonomy" id="1690604"/>
    <lineage>
        <taxon>Eukaryota</taxon>
        <taxon>Fungi</taxon>
        <taxon>Dikarya</taxon>
        <taxon>Ascomycota</taxon>
        <taxon>Pezizomycotina</taxon>
        <taxon>Eurotiomycetes</taxon>
        <taxon>Chaetothyriomycetidae</taxon>
        <taxon>Chaetothyriales</taxon>
        <taxon>Trichomeriaceae</taxon>
        <taxon>Lithohypha</taxon>
    </lineage>
</organism>
<dbReference type="InterPro" id="IPR036322">
    <property type="entry name" value="WD40_repeat_dom_sf"/>
</dbReference>
<dbReference type="SUPFAM" id="SSF50978">
    <property type="entry name" value="WD40 repeat-like"/>
    <property type="match status" value="1"/>
</dbReference>
<dbReference type="PANTHER" id="PTHR15052">
    <property type="entry name" value="RNA POLYMERASE III TRANSCRIPTION INITIATION FACTOR COMPLEX SUBUNIT"/>
    <property type="match status" value="1"/>
</dbReference>
<proteinExistence type="predicted"/>
<feature type="compositionally biased region" description="Basic residues" evidence="4">
    <location>
        <begin position="1"/>
        <end position="12"/>
    </location>
</feature>
<evidence type="ECO:0000313" key="6">
    <source>
        <dbReference type="Proteomes" id="UP001345013"/>
    </source>
</evidence>
<dbReference type="InterPro" id="IPR052416">
    <property type="entry name" value="GTF3C_component"/>
</dbReference>
<keyword evidence="3" id="KW-0539">Nucleus</keyword>
<evidence type="ECO:0000256" key="4">
    <source>
        <dbReference type="SAM" id="MobiDB-lite"/>
    </source>
</evidence>
<name>A0ABR0KFX9_9EURO</name>
<feature type="compositionally biased region" description="Polar residues" evidence="4">
    <location>
        <begin position="201"/>
        <end position="210"/>
    </location>
</feature>
<gene>
    <name evidence="5" type="ORF">LTR24_003090</name>
</gene>
<feature type="compositionally biased region" description="Acidic residues" evidence="4">
    <location>
        <begin position="67"/>
        <end position="80"/>
    </location>
</feature>
<dbReference type="PANTHER" id="PTHR15052:SF2">
    <property type="entry name" value="GENERAL TRANSCRIPTION FACTOR 3C POLYPEPTIDE 2"/>
    <property type="match status" value="1"/>
</dbReference>
<protein>
    <submittedName>
        <fullName evidence="5">Uncharacterized protein</fullName>
    </submittedName>
</protein>
<dbReference type="Proteomes" id="UP001345013">
    <property type="component" value="Unassembled WGS sequence"/>
</dbReference>
<evidence type="ECO:0000256" key="2">
    <source>
        <dbReference type="ARBA" id="ARBA00023163"/>
    </source>
</evidence>
<dbReference type="EMBL" id="JAVRRG010000028">
    <property type="protein sequence ID" value="KAK5095378.1"/>
    <property type="molecule type" value="Genomic_DNA"/>
</dbReference>
<comment type="caution">
    <text evidence="5">The sequence shown here is derived from an EMBL/GenBank/DDBJ whole genome shotgun (WGS) entry which is preliminary data.</text>
</comment>
<evidence type="ECO:0000256" key="3">
    <source>
        <dbReference type="ARBA" id="ARBA00023242"/>
    </source>
</evidence>
<feature type="compositionally biased region" description="Basic residues" evidence="4">
    <location>
        <begin position="113"/>
        <end position="123"/>
    </location>
</feature>
<accession>A0ABR0KFX9</accession>
<comment type="subcellular location">
    <subcellularLocation>
        <location evidence="1">Nucleus</location>
    </subcellularLocation>
</comment>
<reference evidence="5 6" key="1">
    <citation type="submission" date="2023-08" db="EMBL/GenBank/DDBJ databases">
        <title>Black Yeasts Isolated from many extreme environments.</title>
        <authorList>
            <person name="Coleine C."/>
            <person name="Stajich J.E."/>
            <person name="Selbmann L."/>
        </authorList>
    </citation>
    <scope>NUCLEOTIDE SEQUENCE [LARGE SCALE GENOMIC DNA]</scope>
    <source>
        <strain evidence="5 6">CCFEE 5885</strain>
    </source>
</reference>
<feature type="region of interest" description="Disordered" evidence="4">
    <location>
        <begin position="201"/>
        <end position="230"/>
    </location>
</feature>
<feature type="compositionally biased region" description="Polar residues" evidence="4">
    <location>
        <begin position="629"/>
        <end position="646"/>
    </location>
</feature>
<feature type="compositionally biased region" description="Basic and acidic residues" evidence="4">
    <location>
        <begin position="49"/>
        <end position="66"/>
    </location>
</feature>
<feature type="compositionally biased region" description="Basic and acidic residues" evidence="4">
    <location>
        <begin position="212"/>
        <end position="229"/>
    </location>
</feature>
<evidence type="ECO:0000313" key="5">
    <source>
        <dbReference type="EMBL" id="KAK5095378.1"/>
    </source>
</evidence>
<keyword evidence="6" id="KW-1185">Reference proteome</keyword>
<feature type="region of interest" description="Disordered" evidence="4">
    <location>
        <begin position="294"/>
        <end position="335"/>
    </location>
</feature>
<keyword evidence="2" id="KW-0804">Transcription</keyword>